<comment type="pathway">
    <text evidence="2">Quinol/quinone metabolism; menaquinone biosynthesis.</text>
</comment>
<feature type="transmembrane region" description="Helical" evidence="8">
    <location>
        <begin position="38"/>
        <end position="58"/>
    </location>
</feature>
<dbReference type="GO" id="GO:0016020">
    <property type="term" value="C:membrane"/>
    <property type="evidence" value="ECO:0007669"/>
    <property type="project" value="UniProtKB-SubCell"/>
</dbReference>
<name>A0A166R2V2_9CLOT</name>
<dbReference type="AlphaFoldDB" id="A0A166R2V2"/>
<dbReference type="RefSeq" id="WP_063555010.1">
    <property type="nucleotide sequence ID" value="NZ_LITT01000011.1"/>
</dbReference>
<dbReference type="OrthoDB" id="9767568at2"/>
<dbReference type="InterPro" id="IPR026046">
    <property type="entry name" value="UBIAD1"/>
</dbReference>
<dbReference type="PIRSF" id="PIRSF005355">
    <property type="entry name" value="UBIAD1"/>
    <property type="match status" value="1"/>
</dbReference>
<dbReference type="UniPathway" id="UPA00079"/>
<comment type="caution">
    <text evidence="9">The sequence shown here is derived from an EMBL/GenBank/DDBJ whole genome shotgun (WGS) entry which is preliminary data.</text>
</comment>
<evidence type="ECO:0000256" key="6">
    <source>
        <dbReference type="ARBA" id="ARBA00022989"/>
    </source>
</evidence>
<dbReference type="PANTHER" id="PTHR13929">
    <property type="entry name" value="1,4-DIHYDROXY-2-NAPHTHOATE OCTAPRENYLTRANSFERASE"/>
    <property type="match status" value="1"/>
</dbReference>
<dbReference type="Pfam" id="PF01040">
    <property type="entry name" value="UbiA"/>
    <property type="match status" value="1"/>
</dbReference>
<keyword evidence="5 8" id="KW-0812">Transmembrane</keyword>
<evidence type="ECO:0000313" key="10">
    <source>
        <dbReference type="Proteomes" id="UP000077407"/>
    </source>
</evidence>
<evidence type="ECO:0000256" key="5">
    <source>
        <dbReference type="ARBA" id="ARBA00022692"/>
    </source>
</evidence>
<gene>
    <name evidence="9" type="primary">menA_2</name>
    <name evidence="9" type="ORF">WY13_01487</name>
</gene>
<evidence type="ECO:0000256" key="7">
    <source>
        <dbReference type="ARBA" id="ARBA00023136"/>
    </source>
</evidence>
<keyword evidence="3" id="KW-0474">Menaquinone biosynthesis</keyword>
<feature type="transmembrane region" description="Helical" evidence="8">
    <location>
        <begin position="144"/>
        <end position="165"/>
    </location>
</feature>
<feature type="transmembrane region" description="Helical" evidence="8">
    <location>
        <begin position="113"/>
        <end position="132"/>
    </location>
</feature>
<keyword evidence="4 9" id="KW-0808">Transferase</keyword>
<dbReference type="GO" id="GO:0042371">
    <property type="term" value="P:vitamin K biosynthetic process"/>
    <property type="evidence" value="ECO:0007669"/>
    <property type="project" value="TreeGrafter"/>
</dbReference>
<feature type="transmembrane region" description="Helical" evidence="8">
    <location>
        <begin position="216"/>
        <end position="249"/>
    </location>
</feature>
<evidence type="ECO:0000256" key="4">
    <source>
        <dbReference type="ARBA" id="ARBA00022679"/>
    </source>
</evidence>
<proteinExistence type="predicted"/>
<dbReference type="GO" id="GO:0046428">
    <property type="term" value="F:1,4-dihydroxy-2-naphthoate polyprenyltransferase activity"/>
    <property type="evidence" value="ECO:0007669"/>
    <property type="project" value="UniProtKB-EC"/>
</dbReference>
<feature type="transmembrane region" description="Helical" evidence="8">
    <location>
        <begin position="171"/>
        <end position="191"/>
    </location>
</feature>
<organism evidence="9 10">
    <name type="scientific">Clostridium ljungdahlii</name>
    <dbReference type="NCBI Taxonomy" id="1538"/>
    <lineage>
        <taxon>Bacteria</taxon>
        <taxon>Bacillati</taxon>
        <taxon>Bacillota</taxon>
        <taxon>Clostridia</taxon>
        <taxon>Eubacteriales</taxon>
        <taxon>Clostridiaceae</taxon>
        <taxon>Clostridium</taxon>
    </lineage>
</organism>
<evidence type="ECO:0000256" key="2">
    <source>
        <dbReference type="ARBA" id="ARBA00004863"/>
    </source>
</evidence>
<keyword evidence="6 8" id="KW-1133">Transmembrane helix</keyword>
<dbReference type="InterPro" id="IPR044878">
    <property type="entry name" value="UbiA_sf"/>
</dbReference>
<feature type="transmembrane region" description="Helical" evidence="8">
    <location>
        <begin position="89"/>
        <end position="107"/>
    </location>
</feature>
<evidence type="ECO:0000256" key="3">
    <source>
        <dbReference type="ARBA" id="ARBA00022428"/>
    </source>
</evidence>
<dbReference type="PANTHER" id="PTHR13929:SF0">
    <property type="entry name" value="UBIA PRENYLTRANSFERASE DOMAIN-CONTAINING PROTEIN 1"/>
    <property type="match status" value="1"/>
</dbReference>
<comment type="subcellular location">
    <subcellularLocation>
        <location evidence="1">Membrane</location>
        <topology evidence="1">Multi-pass membrane protein</topology>
    </subcellularLocation>
</comment>
<accession>A0A166R2V2</accession>
<dbReference type="InterPro" id="IPR000537">
    <property type="entry name" value="UbiA_prenyltransferase"/>
</dbReference>
<dbReference type="Gene3D" id="1.10.357.140">
    <property type="entry name" value="UbiA prenyltransferase"/>
    <property type="match status" value="1"/>
</dbReference>
<dbReference type="GO" id="GO:0009234">
    <property type="term" value="P:menaquinone biosynthetic process"/>
    <property type="evidence" value="ECO:0007669"/>
    <property type="project" value="UniProtKB-UniPathway"/>
</dbReference>
<feature type="transmembrane region" description="Helical" evidence="8">
    <location>
        <begin position="281"/>
        <end position="298"/>
    </location>
</feature>
<protein>
    <submittedName>
        <fullName evidence="9">1,4-dihydroxy-2-naphthoate octaprenyltransferase</fullName>
        <ecNumber evidence="9">2.5.1.74</ecNumber>
    </submittedName>
</protein>
<dbReference type="Gene3D" id="1.20.120.1780">
    <property type="entry name" value="UbiA prenyltransferase"/>
    <property type="match status" value="1"/>
</dbReference>
<dbReference type="PATRIC" id="fig|1538.10.peg.398"/>
<dbReference type="Proteomes" id="UP000077407">
    <property type="component" value="Unassembled WGS sequence"/>
</dbReference>
<reference evidence="9 10" key="1">
    <citation type="journal article" date="2015" name="Biotechnol. Bioeng.">
        <title>Genome sequence and phenotypic characterization of Caulobacter segnis.</title>
        <authorList>
            <person name="Patel S."/>
            <person name="Fletcher B."/>
            <person name="Scott D.C."/>
            <person name="Ely B."/>
        </authorList>
    </citation>
    <scope>NUCLEOTIDE SEQUENCE [LARGE SCALE GENOMIC DNA]</scope>
    <source>
        <strain evidence="9 10">ERI-2</strain>
    </source>
</reference>
<dbReference type="EMBL" id="LITT01000011">
    <property type="protein sequence ID" value="OAA90583.1"/>
    <property type="molecule type" value="Genomic_DNA"/>
</dbReference>
<evidence type="ECO:0000313" key="9">
    <source>
        <dbReference type="EMBL" id="OAA90583.1"/>
    </source>
</evidence>
<keyword evidence="7 8" id="KW-0472">Membrane</keyword>
<dbReference type="EC" id="2.5.1.74" evidence="9"/>
<dbReference type="CDD" id="cd13962">
    <property type="entry name" value="PT_UbiA_UBIAD1"/>
    <property type="match status" value="1"/>
</dbReference>
<sequence>MSFRTIIKLMDIKTLVAGIVPVVLGTIYSRYAFGKFNIIYLILLSISMILIQSATNMINDYSDFKSGADSKEKGNEKALVSGEVTPNQVLGIICVYQFIAFLIGIFIASQTSYYILLIAAVGEIISILYACGPLPISYTPIGEIVSGVTMGIGITTTVIYIYSGIFNLNTVLIAVPTAVFIGTILLSNNLSDIEEDRKIGRKTLPILIGIKNSERLWIFSVIMLLVLTFTLMIIGIYPIIVLVAVILLFPYKSISNFLSYDKSICTKGKTMGLIAQVGLKYHLAVIIGLLISIMFKIGI</sequence>
<evidence type="ECO:0000256" key="8">
    <source>
        <dbReference type="SAM" id="Phobius"/>
    </source>
</evidence>
<evidence type="ECO:0000256" key="1">
    <source>
        <dbReference type="ARBA" id="ARBA00004141"/>
    </source>
</evidence>